<gene>
    <name evidence="2" type="ORF">BD289DRAFT_157433</name>
</gene>
<sequence length="235" mass="26263">MLAIYAHSTMYMYAEYIRILLPKNRAERAVTAAAAASTGGAKEEEPNKDIARSTESGMAAKGRCFGIPHTTPHHTTPHHLQQPQINSFFFGGGVPRTKGNTILPFLRIRRRQQGRQKRPLESFFFSPVSRHCDIEIPTVHRALPGQNSLFKDTLLLLILKHVIILKQGKRCGRWMAKRKLDCWEGQALIFEVTPALLIDKPQASQAAKYSTGRMTSGATRDGGVSRGRNNWLAMS</sequence>
<name>A0A2T3AMM1_9PEZI</name>
<keyword evidence="3" id="KW-1185">Reference proteome</keyword>
<accession>A0A2T3AMM1</accession>
<organism evidence="2 3">
    <name type="scientific">Coniella lustricola</name>
    <dbReference type="NCBI Taxonomy" id="2025994"/>
    <lineage>
        <taxon>Eukaryota</taxon>
        <taxon>Fungi</taxon>
        <taxon>Dikarya</taxon>
        <taxon>Ascomycota</taxon>
        <taxon>Pezizomycotina</taxon>
        <taxon>Sordariomycetes</taxon>
        <taxon>Sordariomycetidae</taxon>
        <taxon>Diaporthales</taxon>
        <taxon>Schizoparmaceae</taxon>
        <taxon>Coniella</taxon>
    </lineage>
</organism>
<evidence type="ECO:0000256" key="1">
    <source>
        <dbReference type="SAM" id="MobiDB-lite"/>
    </source>
</evidence>
<feature type="compositionally biased region" description="Polar residues" evidence="1">
    <location>
        <begin position="208"/>
        <end position="218"/>
    </location>
</feature>
<evidence type="ECO:0000313" key="3">
    <source>
        <dbReference type="Proteomes" id="UP000241462"/>
    </source>
</evidence>
<proteinExistence type="predicted"/>
<dbReference type="EMBL" id="KZ678374">
    <property type="protein sequence ID" value="PSS03666.1"/>
    <property type="molecule type" value="Genomic_DNA"/>
</dbReference>
<evidence type="ECO:0000313" key="2">
    <source>
        <dbReference type="EMBL" id="PSS03666.1"/>
    </source>
</evidence>
<dbReference type="AlphaFoldDB" id="A0A2T3AMM1"/>
<dbReference type="Proteomes" id="UP000241462">
    <property type="component" value="Unassembled WGS sequence"/>
</dbReference>
<feature type="region of interest" description="Disordered" evidence="1">
    <location>
        <begin position="208"/>
        <end position="235"/>
    </location>
</feature>
<reference evidence="2 3" key="1">
    <citation type="journal article" date="2018" name="Mycol. Prog.">
        <title>Coniella lustricola, a new species from submerged detritus.</title>
        <authorList>
            <person name="Raudabaugh D.B."/>
            <person name="Iturriaga T."/>
            <person name="Carver A."/>
            <person name="Mondo S."/>
            <person name="Pangilinan J."/>
            <person name="Lipzen A."/>
            <person name="He G."/>
            <person name="Amirebrahimi M."/>
            <person name="Grigoriev I.V."/>
            <person name="Miller A.N."/>
        </authorList>
    </citation>
    <scope>NUCLEOTIDE SEQUENCE [LARGE SCALE GENOMIC DNA]</scope>
    <source>
        <strain evidence="2 3">B22-T-1</strain>
    </source>
</reference>
<dbReference type="InParanoid" id="A0A2T3AMM1"/>
<protein>
    <submittedName>
        <fullName evidence="2">Uncharacterized protein</fullName>
    </submittedName>
</protein>